<name>A0ACC0NKS6_RHOML</name>
<reference evidence="1" key="1">
    <citation type="submission" date="2022-02" db="EMBL/GenBank/DDBJ databases">
        <title>Plant Genome Project.</title>
        <authorList>
            <person name="Zhang R.-G."/>
        </authorList>
    </citation>
    <scope>NUCLEOTIDE SEQUENCE</scope>
    <source>
        <strain evidence="1">AT1</strain>
    </source>
</reference>
<keyword evidence="2" id="KW-1185">Reference proteome</keyword>
<gene>
    <name evidence="1" type="ORF">RHMOL_Rhmol05G0060200</name>
</gene>
<accession>A0ACC0NKS6</accession>
<proteinExistence type="predicted"/>
<organism evidence="1 2">
    <name type="scientific">Rhododendron molle</name>
    <name type="common">Chinese azalea</name>
    <name type="synonym">Azalea mollis</name>
    <dbReference type="NCBI Taxonomy" id="49168"/>
    <lineage>
        <taxon>Eukaryota</taxon>
        <taxon>Viridiplantae</taxon>
        <taxon>Streptophyta</taxon>
        <taxon>Embryophyta</taxon>
        <taxon>Tracheophyta</taxon>
        <taxon>Spermatophyta</taxon>
        <taxon>Magnoliopsida</taxon>
        <taxon>eudicotyledons</taxon>
        <taxon>Gunneridae</taxon>
        <taxon>Pentapetalae</taxon>
        <taxon>asterids</taxon>
        <taxon>Ericales</taxon>
        <taxon>Ericaceae</taxon>
        <taxon>Ericoideae</taxon>
        <taxon>Rhodoreae</taxon>
        <taxon>Rhododendron</taxon>
    </lineage>
</organism>
<evidence type="ECO:0000313" key="1">
    <source>
        <dbReference type="EMBL" id="KAI8553972.1"/>
    </source>
</evidence>
<comment type="caution">
    <text evidence="1">The sequence shown here is derived from an EMBL/GenBank/DDBJ whole genome shotgun (WGS) entry which is preliminary data.</text>
</comment>
<dbReference type="Proteomes" id="UP001062846">
    <property type="component" value="Chromosome 5"/>
</dbReference>
<sequence>MATETPPMANETPPMATETPPGQCATMATETPPMAIETPSMATETPPMAIETPSMATETPPMATETPPGQCATMATETPPMAIETPPMATETPPMATETPPGQCATMGTETPPMAIETPSMATETPPGQCATMVTETPPMATETPPGRCATMATKTSPSRCAFIFIVVGSTVPILVTGYFLVSSLLMLRRGDPKCENPRLDWDLWFYAFLLLLFLVGSIGVLFKMQAVQMTCSVLLILTSILILVIGWGIDFGGTFPKDTKRIDDAYRLETYGTLAKRFLLKDRGWNTFRNCLIERKICDKLDKRDFVQGGCCMPPPYCGYEQKNQTWVIPQTGRYADDANCVRWDSDERKLCYDCETCQAVYIYTIKDNWTFHGLEPSLGALVLIVCFIFTFPDEWRNNRSGRRADNNRSGGRAGNNRAV</sequence>
<evidence type="ECO:0000313" key="2">
    <source>
        <dbReference type="Proteomes" id="UP001062846"/>
    </source>
</evidence>
<dbReference type="EMBL" id="CM046392">
    <property type="protein sequence ID" value="KAI8553972.1"/>
    <property type="molecule type" value="Genomic_DNA"/>
</dbReference>
<protein>
    <submittedName>
        <fullName evidence="1">Uncharacterized protein</fullName>
    </submittedName>
</protein>